<keyword evidence="1" id="KW-0805">Transcription regulation</keyword>
<dbReference type="PANTHER" id="PTHR43280:SF29">
    <property type="entry name" value="ARAC-FAMILY TRANSCRIPTIONAL REGULATOR"/>
    <property type="match status" value="1"/>
</dbReference>
<feature type="transmembrane region" description="Helical" evidence="4">
    <location>
        <begin position="156"/>
        <end position="175"/>
    </location>
</feature>
<feature type="transmembrane region" description="Helical" evidence="4">
    <location>
        <begin position="119"/>
        <end position="144"/>
    </location>
</feature>
<evidence type="ECO:0000313" key="7">
    <source>
        <dbReference type="Proteomes" id="UP000592180"/>
    </source>
</evidence>
<evidence type="ECO:0000256" key="3">
    <source>
        <dbReference type="ARBA" id="ARBA00023163"/>
    </source>
</evidence>
<dbReference type="GO" id="GO:0003700">
    <property type="term" value="F:DNA-binding transcription factor activity"/>
    <property type="evidence" value="ECO:0007669"/>
    <property type="project" value="InterPro"/>
</dbReference>
<feature type="transmembrane region" description="Helical" evidence="4">
    <location>
        <begin position="47"/>
        <end position="65"/>
    </location>
</feature>
<protein>
    <submittedName>
        <fullName evidence="6">AraC-like DNA-binding protein</fullName>
    </submittedName>
</protein>
<keyword evidence="4" id="KW-1133">Transmembrane helix</keyword>
<keyword evidence="4" id="KW-0812">Transmembrane</keyword>
<dbReference type="RefSeq" id="WP_184191115.1">
    <property type="nucleotide sequence ID" value="NZ_JACHLE010000005.1"/>
</dbReference>
<proteinExistence type="predicted"/>
<dbReference type="SMART" id="SM00342">
    <property type="entry name" value="HTH_ARAC"/>
    <property type="match status" value="1"/>
</dbReference>
<dbReference type="InterPro" id="IPR018060">
    <property type="entry name" value="HTH_AraC"/>
</dbReference>
<feature type="transmembrane region" description="Helical" evidence="4">
    <location>
        <begin position="20"/>
        <end position="41"/>
    </location>
</feature>
<organism evidence="6 7">
    <name type="scientific">Chryseobacterium defluvii</name>
    <dbReference type="NCBI Taxonomy" id="160396"/>
    <lineage>
        <taxon>Bacteria</taxon>
        <taxon>Pseudomonadati</taxon>
        <taxon>Bacteroidota</taxon>
        <taxon>Flavobacteriia</taxon>
        <taxon>Flavobacteriales</taxon>
        <taxon>Weeksellaceae</taxon>
        <taxon>Chryseobacterium group</taxon>
        <taxon>Chryseobacterium</taxon>
    </lineage>
</organism>
<comment type="caution">
    <text evidence="6">The sequence shown here is derived from an EMBL/GenBank/DDBJ whole genome shotgun (WGS) entry which is preliminary data.</text>
</comment>
<dbReference type="InterPro" id="IPR009057">
    <property type="entry name" value="Homeodomain-like_sf"/>
</dbReference>
<dbReference type="Gene3D" id="1.10.10.60">
    <property type="entry name" value="Homeodomain-like"/>
    <property type="match status" value="1"/>
</dbReference>
<dbReference type="GO" id="GO:0043565">
    <property type="term" value="F:sequence-specific DNA binding"/>
    <property type="evidence" value="ECO:0007669"/>
    <property type="project" value="InterPro"/>
</dbReference>
<feature type="transmembrane region" description="Helical" evidence="4">
    <location>
        <begin position="77"/>
        <end position="99"/>
    </location>
</feature>
<dbReference type="PROSITE" id="PS01124">
    <property type="entry name" value="HTH_ARAC_FAMILY_2"/>
    <property type="match status" value="1"/>
</dbReference>
<dbReference type="AlphaFoldDB" id="A0A840KJI8"/>
<evidence type="ECO:0000256" key="2">
    <source>
        <dbReference type="ARBA" id="ARBA00023125"/>
    </source>
</evidence>
<keyword evidence="4" id="KW-0472">Membrane</keyword>
<gene>
    <name evidence="6" type="ORF">HNP38_003150</name>
</gene>
<keyword evidence="2 6" id="KW-0238">DNA-binding</keyword>
<accession>A0A840KJI8</accession>
<evidence type="ECO:0000256" key="1">
    <source>
        <dbReference type="ARBA" id="ARBA00023015"/>
    </source>
</evidence>
<dbReference type="PANTHER" id="PTHR43280">
    <property type="entry name" value="ARAC-FAMILY TRANSCRIPTIONAL REGULATOR"/>
    <property type="match status" value="1"/>
</dbReference>
<evidence type="ECO:0000313" key="6">
    <source>
        <dbReference type="EMBL" id="MBB4807834.1"/>
    </source>
</evidence>
<dbReference type="SUPFAM" id="SSF46689">
    <property type="entry name" value="Homeodomain-like"/>
    <property type="match status" value="1"/>
</dbReference>
<sequence>MISEGEMLEKSVDLLKRKLVARYVYLMLIILGLYSLIFYFIIQDKLFAYYTFIYFCTLSYTWLLLYKSYDIKKVVHLHLMSAPVFASFIMLNLWQYSISSSMWLLPVPLGAYIFLEKKYVYFYTLYVVALIVAVNLLTSVYNFNYFTFKDKNQLRISDTFVFVANIIVFSLLLYYKDKIGKIELEQKFIRKKGISERDSQSPVIPENDPAEAIEKYHSLFEKIQPIVENDYFKQTDFTISKLASLLNTNNVYISKAIKLNGYTNFNHYLNTCRVNNVKKLIQENDLNRITLMYIYTASGFSNQSTFNRVFKQIEGITPSEYIEKILKK</sequence>
<evidence type="ECO:0000259" key="5">
    <source>
        <dbReference type="PROSITE" id="PS01124"/>
    </source>
</evidence>
<evidence type="ECO:0000256" key="4">
    <source>
        <dbReference type="SAM" id="Phobius"/>
    </source>
</evidence>
<feature type="domain" description="HTH araC/xylS-type" evidence="5">
    <location>
        <begin position="221"/>
        <end position="324"/>
    </location>
</feature>
<keyword evidence="7" id="KW-1185">Reference proteome</keyword>
<reference evidence="6 7" key="1">
    <citation type="submission" date="2020-08" db="EMBL/GenBank/DDBJ databases">
        <title>Functional genomics of gut bacteria from endangered species of beetles.</title>
        <authorList>
            <person name="Carlos-Shanley C."/>
        </authorList>
    </citation>
    <scope>NUCLEOTIDE SEQUENCE [LARGE SCALE GENOMIC DNA]</scope>
    <source>
        <strain evidence="6 7">S00151</strain>
    </source>
</reference>
<dbReference type="EMBL" id="JACHLE010000005">
    <property type="protein sequence ID" value="MBB4807834.1"/>
    <property type="molecule type" value="Genomic_DNA"/>
</dbReference>
<keyword evidence="3" id="KW-0804">Transcription</keyword>
<dbReference type="Pfam" id="PF12833">
    <property type="entry name" value="HTH_18"/>
    <property type="match status" value="1"/>
</dbReference>
<dbReference type="Proteomes" id="UP000592180">
    <property type="component" value="Unassembled WGS sequence"/>
</dbReference>
<name>A0A840KJI8_9FLAO</name>